<organism evidence="6 7">
    <name type="scientific">Prorocentrum cordatum</name>
    <dbReference type="NCBI Taxonomy" id="2364126"/>
    <lineage>
        <taxon>Eukaryota</taxon>
        <taxon>Sar</taxon>
        <taxon>Alveolata</taxon>
        <taxon>Dinophyceae</taxon>
        <taxon>Prorocentrales</taxon>
        <taxon>Prorocentraceae</taxon>
        <taxon>Prorocentrum</taxon>
    </lineage>
</organism>
<dbReference type="InterPro" id="IPR051581">
    <property type="entry name" value="Ca-bind"/>
</dbReference>
<keyword evidence="3" id="KW-0106">Calcium</keyword>
<dbReference type="InterPro" id="IPR011992">
    <property type="entry name" value="EF-hand-dom_pair"/>
</dbReference>
<name>A0ABN9VSV5_9DINO</name>
<dbReference type="EMBL" id="CAUYUJ010017640">
    <property type="protein sequence ID" value="CAK0876574.1"/>
    <property type="molecule type" value="Genomic_DNA"/>
</dbReference>
<dbReference type="InterPro" id="IPR018247">
    <property type="entry name" value="EF_Hand_1_Ca_BS"/>
</dbReference>
<evidence type="ECO:0000256" key="3">
    <source>
        <dbReference type="ARBA" id="ARBA00022837"/>
    </source>
</evidence>
<feature type="compositionally biased region" description="Low complexity" evidence="4">
    <location>
        <begin position="349"/>
        <end position="365"/>
    </location>
</feature>
<dbReference type="SMART" id="SM00054">
    <property type="entry name" value="EFh"/>
    <property type="match status" value="2"/>
</dbReference>
<dbReference type="PANTHER" id="PTHR34524">
    <property type="entry name" value="CALCYPHOSIN"/>
    <property type="match status" value="1"/>
</dbReference>
<dbReference type="PROSITE" id="PS50222">
    <property type="entry name" value="EF_HAND_2"/>
    <property type="match status" value="1"/>
</dbReference>
<dbReference type="PROSITE" id="PS00018">
    <property type="entry name" value="EF_HAND_1"/>
    <property type="match status" value="1"/>
</dbReference>
<feature type="domain" description="EF-hand" evidence="5">
    <location>
        <begin position="175"/>
        <end position="210"/>
    </location>
</feature>
<reference evidence="6" key="1">
    <citation type="submission" date="2023-10" db="EMBL/GenBank/DDBJ databases">
        <authorList>
            <person name="Chen Y."/>
            <person name="Shah S."/>
            <person name="Dougan E. K."/>
            <person name="Thang M."/>
            <person name="Chan C."/>
        </authorList>
    </citation>
    <scope>NUCLEOTIDE SEQUENCE [LARGE SCALE GENOMIC DNA]</scope>
</reference>
<gene>
    <name evidence="6" type="ORF">PCOR1329_LOCUS60882</name>
</gene>
<evidence type="ECO:0000313" key="6">
    <source>
        <dbReference type="EMBL" id="CAK0876574.1"/>
    </source>
</evidence>
<dbReference type="Proteomes" id="UP001189429">
    <property type="component" value="Unassembled WGS sequence"/>
</dbReference>
<dbReference type="PANTHER" id="PTHR34524:SF6">
    <property type="entry name" value="CALCYPHOSINE LIKE"/>
    <property type="match status" value="1"/>
</dbReference>
<accession>A0ABN9VSV5</accession>
<evidence type="ECO:0000256" key="1">
    <source>
        <dbReference type="ARBA" id="ARBA00022723"/>
    </source>
</evidence>
<keyword evidence="1" id="KW-0479">Metal-binding</keyword>
<keyword evidence="2" id="KW-0677">Repeat</keyword>
<dbReference type="Pfam" id="PF13499">
    <property type="entry name" value="EF-hand_7"/>
    <property type="match status" value="1"/>
</dbReference>
<feature type="compositionally biased region" description="Pro residues" evidence="4">
    <location>
        <begin position="316"/>
        <end position="331"/>
    </location>
</feature>
<dbReference type="SUPFAM" id="SSF47473">
    <property type="entry name" value="EF-hand"/>
    <property type="match status" value="1"/>
</dbReference>
<sequence>MLREACAVMGRTEDDVGRIVALLEEEWLCDPRTLQGLSDGGWHQLRIPLGLKEELRRRVYSAKHAPAGHGKDGAEAGAAFSAAISASKGAAAPAAAGAQGKVEPPKETPQEEILRLVREEFRLRAMAAQTGFRQADGGLRGLAQRFLSMDDDNNKRISKHEFKKGISELRLSFELSAEDFENLWSALDEDGSGFASFDELVNLLGQTMTPRRRHAIRSLFQRLDRTGNGMIQLEDIKLRYLDGGCREEDLPSDSDIFAGLENFRKNIGAGTPGVVRLADFEKYYDRLGRNIFSDDYFEDMLTRAWRLEEGWLKEFGPPPRVAAQPPRPPRPQSAAVEQPRAGMGPPRPNSRAGPPSSSSARLGFG</sequence>
<feature type="region of interest" description="Disordered" evidence="4">
    <location>
        <begin position="316"/>
        <end position="365"/>
    </location>
</feature>
<evidence type="ECO:0000256" key="4">
    <source>
        <dbReference type="SAM" id="MobiDB-lite"/>
    </source>
</evidence>
<proteinExistence type="predicted"/>
<keyword evidence="7" id="KW-1185">Reference proteome</keyword>
<evidence type="ECO:0000313" key="7">
    <source>
        <dbReference type="Proteomes" id="UP001189429"/>
    </source>
</evidence>
<evidence type="ECO:0000259" key="5">
    <source>
        <dbReference type="PROSITE" id="PS50222"/>
    </source>
</evidence>
<dbReference type="InterPro" id="IPR002048">
    <property type="entry name" value="EF_hand_dom"/>
</dbReference>
<dbReference type="Gene3D" id="1.10.238.10">
    <property type="entry name" value="EF-hand"/>
    <property type="match status" value="2"/>
</dbReference>
<comment type="caution">
    <text evidence="6">The sequence shown here is derived from an EMBL/GenBank/DDBJ whole genome shotgun (WGS) entry which is preliminary data.</text>
</comment>
<protein>
    <recommendedName>
        <fullName evidence="5">EF-hand domain-containing protein</fullName>
    </recommendedName>
</protein>
<evidence type="ECO:0000256" key="2">
    <source>
        <dbReference type="ARBA" id="ARBA00022737"/>
    </source>
</evidence>